<name>A0A7H8Q602_9BACL</name>
<evidence type="ECO:0000256" key="4">
    <source>
        <dbReference type="ARBA" id="ARBA00022692"/>
    </source>
</evidence>
<keyword evidence="10" id="KW-1185">Reference proteome</keyword>
<evidence type="ECO:0000259" key="8">
    <source>
        <dbReference type="Pfam" id="PF02706"/>
    </source>
</evidence>
<dbReference type="GO" id="GO:0005886">
    <property type="term" value="C:plasma membrane"/>
    <property type="evidence" value="ECO:0007669"/>
    <property type="project" value="UniProtKB-SubCell"/>
</dbReference>
<feature type="transmembrane region" description="Helical" evidence="7">
    <location>
        <begin position="20"/>
        <end position="40"/>
    </location>
</feature>
<dbReference type="EMBL" id="CP051177">
    <property type="protein sequence ID" value="QKX49366.1"/>
    <property type="molecule type" value="Genomic_DNA"/>
</dbReference>
<evidence type="ECO:0000256" key="6">
    <source>
        <dbReference type="ARBA" id="ARBA00023136"/>
    </source>
</evidence>
<sequence length="221" mass="24654">MGQKMLIFSIMKNLRKRLKLILGITFLSVGMVWFLFQFVLMPEYKATSQILVEQLTSITPQADMPLAEQDPQVADTYSIALRSPEVLGKVIKKMDLKMNINELHEKITVSEAIDSQILNITVTSFDKKEAVQIANAVALTFKEEVPNMMQTKNVSVIPTVTDEVPASPFENSLVFSLGLAGAFGFIIGTLIAFILEMMDTLFKSGRQENKDAATKLQTVFK</sequence>
<keyword evidence="4 7" id="KW-0812">Transmembrane</keyword>
<comment type="similarity">
    <text evidence="2">Belongs to the CpsC/CapA family.</text>
</comment>
<organism evidence="9 10">
    <name type="scientific">Planococcus glaciei</name>
    <dbReference type="NCBI Taxonomy" id="459472"/>
    <lineage>
        <taxon>Bacteria</taxon>
        <taxon>Bacillati</taxon>
        <taxon>Bacillota</taxon>
        <taxon>Bacilli</taxon>
        <taxon>Bacillales</taxon>
        <taxon>Caryophanaceae</taxon>
        <taxon>Planococcus</taxon>
    </lineage>
</organism>
<dbReference type="PANTHER" id="PTHR32309:SF13">
    <property type="entry name" value="FERRIC ENTEROBACTIN TRANSPORT PROTEIN FEPE"/>
    <property type="match status" value="1"/>
</dbReference>
<evidence type="ECO:0000256" key="5">
    <source>
        <dbReference type="ARBA" id="ARBA00022989"/>
    </source>
</evidence>
<evidence type="ECO:0000256" key="2">
    <source>
        <dbReference type="ARBA" id="ARBA00006683"/>
    </source>
</evidence>
<comment type="subcellular location">
    <subcellularLocation>
        <location evidence="1">Cell membrane</location>
        <topology evidence="1">Multi-pass membrane protein</topology>
    </subcellularLocation>
</comment>
<keyword evidence="5 7" id="KW-1133">Transmembrane helix</keyword>
<feature type="domain" description="Polysaccharide chain length determinant N-terminal" evidence="8">
    <location>
        <begin position="8"/>
        <end position="93"/>
    </location>
</feature>
<evidence type="ECO:0000313" key="10">
    <source>
        <dbReference type="Proteomes" id="UP000509222"/>
    </source>
</evidence>
<accession>A0A7H8Q602</accession>
<dbReference type="InterPro" id="IPR050445">
    <property type="entry name" value="Bact_polysacc_biosynth/exp"/>
</dbReference>
<protein>
    <recommendedName>
        <fullName evidence="8">Polysaccharide chain length determinant N-terminal domain-containing protein</fullName>
    </recommendedName>
</protein>
<dbReference type="InterPro" id="IPR003856">
    <property type="entry name" value="LPS_length_determ_N"/>
</dbReference>
<evidence type="ECO:0000256" key="3">
    <source>
        <dbReference type="ARBA" id="ARBA00022475"/>
    </source>
</evidence>
<dbReference type="PANTHER" id="PTHR32309">
    <property type="entry name" value="TYROSINE-PROTEIN KINASE"/>
    <property type="match status" value="1"/>
</dbReference>
<proteinExistence type="inferred from homology"/>
<reference evidence="10" key="1">
    <citation type="submission" date="2020-06" db="EMBL/GenBank/DDBJ databases">
        <title>Isolation of Planomicrobium glaciei.</title>
        <authorList>
            <person name="Malisova L."/>
            <person name="Safrankova R."/>
            <person name="Jakubu V."/>
            <person name="Spanelova P."/>
        </authorList>
    </citation>
    <scope>NUCLEOTIDE SEQUENCE [LARGE SCALE GENOMIC DNA]</scope>
    <source>
        <strain evidence="10">NRL-ATB46093</strain>
    </source>
</reference>
<evidence type="ECO:0000256" key="1">
    <source>
        <dbReference type="ARBA" id="ARBA00004651"/>
    </source>
</evidence>
<gene>
    <name evidence="9" type="ORF">HF394_01570</name>
</gene>
<feature type="transmembrane region" description="Helical" evidence="7">
    <location>
        <begin position="173"/>
        <end position="195"/>
    </location>
</feature>
<evidence type="ECO:0000313" key="9">
    <source>
        <dbReference type="EMBL" id="QKX49366.1"/>
    </source>
</evidence>
<dbReference type="GO" id="GO:0004713">
    <property type="term" value="F:protein tyrosine kinase activity"/>
    <property type="evidence" value="ECO:0007669"/>
    <property type="project" value="TreeGrafter"/>
</dbReference>
<dbReference type="Proteomes" id="UP000509222">
    <property type="component" value="Chromosome"/>
</dbReference>
<dbReference type="Pfam" id="PF02706">
    <property type="entry name" value="Wzz"/>
    <property type="match status" value="1"/>
</dbReference>
<dbReference type="RefSeq" id="WP_176293921.1">
    <property type="nucleotide sequence ID" value="NZ_CP051177.1"/>
</dbReference>
<dbReference type="AlphaFoldDB" id="A0A7H8Q602"/>
<keyword evidence="6 7" id="KW-0472">Membrane</keyword>
<keyword evidence="3" id="KW-1003">Cell membrane</keyword>
<evidence type="ECO:0000256" key="7">
    <source>
        <dbReference type="SAM" id="Phobius"/>
    </source>
</evidence>